<proteinExistence type="predicted"/>
<sequence length="44" mass="4459">MTSGNEGIGWGGCGCLGGLKGASRWAKDCDVSTTVNGVNAERNE</sequence>
<dbReference type="EMBL" id="ALJD01000004">
    <property type="protein sequence ID" value="EJN59755.1"/>
    <property type="molecule type" value="Genomic_DNA"/>
</dbReference>
<gene>
    <name evidence="1" type="ORF">HSB1_19130</name>
</gene>
<comment type="caution">
    <text evidence="1">The sequence shown here is derived from an EMBL/GenBank/DDBJ whole genome shotgun (WGS) entry which is preliminary data.</text>
</comment>
<accession>J2ZGF1</accession>
<evidence type="ECO:0000313" key="1">
    <source>
        <dbReference type="EMBL" id="EJN59755.1"/>
    </source>
</evidence>
<dbReference type="AlphaFoldDB" id="J2ZGF1"/>
<name>J2ZGF1_9EURY</name>
<organism evidence="1 2">
    <name type="scientific">Halogranum salarium B-1</name>
    <dbReference type="NCBI Taxonomy" id="1210908"/>
    <lineage>
        <taxon>Archaea</taxon>
        <taxon>Methanobacteriati</taxon>
        <taxon>Methanobacteriota</taxon>
        <taxon>Stenosarchaea group</taxon>
        <taxon>Halobacteria</taxon>
        <taxon>Halobacteriales</taxon>
        <taxon>Haloferacaceae</taxon>
    </lineage>
</organism>
<reference evidence="1 2" key="1">
    <citation type="journal article" date="2012" name="J. Bacteriol.">
        <title>Draft Genome Sequence of the Extremely Halophilic Archaeon Halogranum salarium B-1T.</title>
        <authorList>
            <person name="Kim K.K."/>
            <person name="Lee K.C."/>
            <person name="Lee J.S."/>
        </authorList>
    </citation>
    <scope>NUCLEOTIDE SEQUENCE [LARGE SCALE GENOMIC DNA]</scope>
    <source>
        <strain evidence="1 2">B-1</strain>
    </source>
</reference>
<dbReference type="Proteomes" id="UP000007813">
    <property type="component" value="Unassembled WGS sequence"/>
</dbReference>
<evidence type="ECO:0000313" key="2">
    <source>
        <dbReference type="Proteomes" id="UP000007813"/>
    </source>
</evidence>
<protein>
    <submittedName>
        <fullName evidence="1">Uncharacterized protein</fullName>
    </submittedName>
</protein>